<protein>
    <submittedName>
        <fullName evidence="1">CbbY</fullName>
    </submittedName>
</protein>
<keyword evidence="2" id="KW-1185">Reference proteome</keyword>
<dbReference type="InterPro" id="IPR006439">
    <property type="entry name" value="HAD-SF_hydro_IA"/>
</dbReference>
<dbReference type="SFLD" id="SFLDG01135">
    <property type="entry name" value="C1.5.6:_HAD__Beta-PGM__Phospha"/>
    <property type="match status" value="1"/>
</dbReference>
<dbReference type="SFLD" id="SFLDF00035">
    <property type="entry name" value="phosphoglycolate_phosphatase"/>
    <property type="match status" value="1"/>
</dbReference>
<sequence>MAPHTRPPLRALIFDVDGTLADTERDGHRLAFNRAFAEAGLDWAWDPALYGDLLAVTGGKERIRHYLERHRPEELSRLPAPDALIARLHAAKTRHYTALLADPGIPFRHGVRRLIEEARAEGLRLAIATTTTPANVTALLAAGFGRDAESWFAVIGAGDVVPAKKPAPDIYYYVLERLGLPAEACLAFEDSENGLRAATAAGLPTIVTPTDYSRDHDFRDALAVLDHLGDRDRPCRVLAPPGLNGFDLVDVPALRRLHAGP</sequence>
<gene>
    <name evidence="1" type="ORF">SVA_2140</name>
</gene>
<dbReference type="Gene3D" id="1.10.150.240">
    <property type="entry name" value="Putative phosphatase, domain 2"/>
    <property type="match status" value="1"/>
</dbReference>
<accession>A0A1B4V588</accession>
<dbReference type="PRINTS" id="PR00413">
    <property type="entry name" value="HADHALOGNASE"/>
</dbReference>
<dbReference type="SFLD" id="SFLDG01129">
    <property type="entry name" value="C1.5:_HAD__Beta-PGM__Phosphata"/>
    <property type="match status" value="1"/>
</dbReference>
<dbReference type="InterPro" id="IPR023214">
    <property type="entry name" value="HAD_sf"/>
</dbReference>
<dbReference type="Pfam" id="PF00702">
    <property type="entry name" value="Hydrolase"/>
    <property type="match status" value="1"/>
</dbReference>
<dbReference type="SFLD" id="SFLDS00003">
    <property type="entry name" value="Haloacid_Dehalogenase"/>
    <property type="match status" value="1"/>
</dbReference>
<dbReference type="EMBL" id="AP014936">
    <property type="protein sequence ID" value="BAU48690.1"/>
    <property type="molecule type" value="Genomic_DNA"/>
</dbReference>
<evidence type="ECO:0000313" key="1">
    <source>
        <dbReference type="EMBL" id="BAU48690.1"/>
    </source>
</evidence>
<dbReference type="GO" id="GO:0016787">
    <property type="term" value="F:hydrolase activity"/>
    <property type="evidence" value="ECO:0007669"/>
    <property type="project" value="InterPro"/>
</dbReference>
<dbReference type="CDD" id="cd07528">
    <property type="entry name" value="HAD_CbbY-like"/>
    <property type="match status" value="1"/>
</dbReference>
<dbReference type="Gene3D" id="3.40.50.1000">
    <property type="entry name" value="HAD superfamily/HAD-like"/>
    <property type="match status" value="1"/>
</dbReference>
<dbReference type="KEGG" id="sva:SVA_2140"/>
<organism evidence="1 2">
    <name type="scientific">Sulfurifustis variabilis</name>
    <dbReference type="NCBI Taxonomy" id="1675686"/>
    <lineage>
        <taxon>Bacteria</taxon>
        <taxon>Pseudomonadati</taxon>
        <taxon>Pseudomonadota</taxon>
        <taxon>Gammaproteobacteria</taxon>
        <taxon>Acidiferrobacterales</taxon>
        <taxon>Acidiferrobacteraceae</taxon>
        <taxon>Sulfurifustis</taxon>
    </lineage>
</organism>
<dbReference type="PANTHER" id="PTHR42896:SF2">
    <property type="entry name" value="CBBY-LIKE PROTEIN"/>
    <property type="match status" value="1"/>
</dbReference>
<evidence type="ECO:0000313" key="2">
    <source>
        <dbReference type="Proteomes" id="UP000218899"/>
    </source>
</evidence>
<dbReference type="InterPro" id="IPR036412">
    <property type="entry name" value="HAD-like_sf"/>
</dbReference>
<dbReference type="NCBIfam" id="TIGR01509">
    <property type="entry name" value="HAD-SF-IA-v3"/>
    <property type="match status" value="1"/>
</dbReference>
<dbReference type="PANTHER" id="PTHR42896">
    <property type="entry name" value="XYLULOSE-1,5-BISPHOSPHATE (XUBP) PHOSPHATASE"/>
    <property type="match status" value="1"/>
</dbReference>
<dbReference type="Proteomes" id="UP000218899">
    <property type="component" value="Chromosome"/>
</dbReference>
<name>A0A1B4V588_9GAMM</name>
<dbReference type="InterPro" id="IPR023198">
    <property type="entry name" value="PGP-like_dom2"/>
</dbReference>
<reference evidence="1 2" key="1">
    <citation type="submission" date="2015-08" db="EMBL/GenBank/DDBJ databases">
        <title>Complete genome sequence of Sulfurifustis variabilis.</title>
        <authorList>
            <person name="Miura A."/>
            <person name="Kojima H."/>
            <person name="Fukui M."/>
        </authorList>
    </citation>
    <scope>NUCLEOTIDE SEQUENCE [LARGE SCALE GENOMIC DNA]</scope>
    <source>
        <strain evidence="2">skN76</strain>
    </source>
</reference>
<dbReference type="AlphaFoldDB" id="A0A1B4V588"/>
<proteinExistence type="predicted"/>
<dbReference type="RefSeq" id="WP_096461174.1">
    <property type="nucleotide sequence ID" value="NZ_AP014936.1"/>
</dbReference>
<dbReference type="SUPFAM" id="SSF56784">
    <property type="entry name" value="HAD-like"/>
    <property type="match status" value="1"/>
</dbReference>
<dbReference type="OrthoDB" id="9782449at2"/>
<dbReference type="InterPro" id="IPR044999">
    <property type="entry name" value="CbbY-like"/>
</dbReference>